<protein>
    <submittedName>
        <fullName evidence="1">CLUMA_CG016970, isoform A</fullName>
    </submittedName>
</protein>
<sequence>MNNDTEGMKNQTVSKIQREYFNRQAFLQKFTERDLLVPYSRLVGERVVSLSVQFHRAFFQYEFSHCFP</sequence>
<proteinExistence type="predicted"/>
<evidence type="ECO:0000313" key="2">
    <source>
        <dbReference type="Proteomes" id="UP000183832"/>
    </source>
</evidence>
<name>A0A1J1IV85_9DIPT</name>
<accession>A0A1J1IV85</accession>
<gene>
    <name evidence="1" type="ORF">CLUMA_CG016970</name>
</gene>
<dbReference type="AlphaFoldDB" id="A0A1J1IV85"/>
<dbReference type="Proteomes" id="UP000183832">
    <property type="component" value="Unassembled WGS sequence"/>
</dbReference>
<dbReference type="EMBL" id="CVRI01000059">
    <property type="protein sequence ID" value="CRL03500.1"/>
    <property type="molecule type" value="Genomic_DNA"/>
</dbReference>
<keyword evidence="2" id="KW-1185">Reference proteome</keyword>
<evidence type="ECO:0000313" key="1">
    <source>
        <dbReference type="EMBL" id="CRL03500.1"/>
    </source>
</evidence>
<reference evidence="1 2" key="1">
    <citation type="submission" date="2015-04" db="EMBL/GenBank/DDBJ databases">
        <authorList>
            <person name="Syromyatnikov M.Y."/>
            <person name="Popov V.N."/>
        </authorList>
    </citation>
    <scope>NUCLEOTIDE SEQUENCE [LARGE SCALE GENOMIC DNA]</scope>
</reference>
<organism evidence="1 2">
    <name type="scientific">Clunio marinus</name>
    <dbReference type="NCBI Taxonomy" id="568069"/>
    <lineage>
        <taxon>Eukaryota</taxon>
        <taxon>Metazoa</taxon>
        <taxon>Ecdysozoa</taxon>
        <taxon>Arthropoda</taxon>
        <taxon>Hexapoda</taxon>
        <taxon>Insecta</taxon>
        <taxon>Pterygota</taxon>
        <taxon>Neoptera</taxon>
        <taxon>Endopterygota</taxon>
        <taxon>Diptera</taxon>
        <taxon>Nematocera</taxon>
        <taxon>Chironomoidea</taxon>
        <taxon>Chironomidae</taxon>
        <taxon>Clunio</taxon>
    </lineage>
</organism>